<evidence type="ECO:0000313" key="2">
    <source>
        <dbReference type="Proteomes" id="UP000692954"/>
    </source>
</evidence>
<comment type="caution">
    <text evidence="1">The sequence shown here is derived from an EMBL/GenBank/DDBJ whole genome shotgun (WGS) entry which is preliminary data.</text>
</comment>
<proteinExistence type="predicted"/>
<keyword evidence="2" id="KW-1185">Reference proteome</keyword>
<gene>
    <name evidence="1" type="ORF">PSON_ATCC_30995.1.T0050068</name>
</gene>
<organism evidence="1 2">
    <name type="scientific">Paramecium sonneborni</name>
    <dbReference type="NCBI Taxonomy" id="65129"/>
    <lineage>
        <taxon>Eukaryota</taxon>
        <taxon>Sar</taxon>
        <taxon>Alveolata</taxon>
        <taxon>Ciliophora</taxon>
        <taxon>Intramacronucleata</taxon>
        <taxon>Oligohymenophorea</taxon>
        <taxon>Peniculida</taxon>
        <taxon>Parameciidae</taxon>
        <taxon>Paramecium</taxon>
    </lineage>
</organism>
<dbReference type="Proteomes" id="UP000692954">
    <property type="component" value="Unassembled WGS sequence"/>
</dbReference>
<evidence type="ECO:0000313" key="1">
    <source>
        <dbReference type="EMBL" id="CAD8050542.1"/>
    </source>
</evidence>
<dbReference type="OrthoDB" id="293590at2759"/>
<dbReference type="AlphaFoldDB" id="A0A8S1KCU3"/>
<name>A0A8S1KCU3_9CILI</name>
<sequence length="587" mass="69581">MDNFYLQMYKKPIKWNSQSKSTCSSKEQNSKEFDWNDIEGLYQECQQQDQASNVTNMIKSSQDSELNIKLDRLIRTNNQSSLSEVNENEATLEINDDQKEAGIELPQKPILKRSNTSYRGHTKSLSQIIYEQEKFKRYRNNKRSARTLSLVYLKKSLMTPLLKSSLQENLKPITINYLNSSYSQTIYVDKNTLACELIVRAIQEYKKNLNFDQSLLKYSNFTLAYKLTSIDDFCDFSAYPSFKDSIIDKKSVQEDEHQQFQYIFDNLDRNFNRKFFYLELNSHVDFKNLTLEIADTSSFGIDLLTIEITHKTYPTQIILLLEDIKNKIFYNLKFEENATIQDIYNQLQKKGNFKCNQNECFFLLKYPCVNVNNLEPLDIKFPISLLPIHWLIIQYKYDQKNTISSSSNNLNDCFMNSELRLSSIQIISPSIIQKDDYIDRKNVQMFNYEEYKLLKLESNGSLNEVVVGIDYFDLYYYYTSKKQQKYTFYKITKWMVQFLLESNQSGQTKDYKRMQISSILQVGLKNVQQLIIKYIKNEDQIKKIKFILPNDDIEDKIKQKEQQAVIKNIVEKLQFIIQERRKNNCQR</sequence>
<protein>
    <submittedName>
        <fullName evidence="1">Uncharacterized protein</fullName>
    </submittedName>
</protein>
<accession>A0A8S1KCU3</accession>
<reference evidence="1" key="1">
    <citation type="submission" date="2021-01" db="EMBL/GenBank/DDBJ databases">
        <authorList>
            <consortium name="Genoscope - CEA"/>
            <person name="William W."/>
        </authorList>
    </citation>
    <scope>NUCLEOTIDE SEQUENCE</scope>
</reference>
<dbReference type="EMBL" id="CAJJDN010000005">
    <property type="protein sequence ID" value="CAD8050542.1"/>
    <property type="molecule type" value="Genomic_DNA"/>
</dbReference>